<keyword evidence="5" id="KW-1185">Reference proteome</keyword>
<accession>A0ABT8LFP9</accession>
<dbReference type="Gene3D" id="3.40.50.150">
    <property type="entry name" value="Vaccinia Virus protein VP39"/>
    <property type="match status" value="1"/>
</dbReference>
<evidence type="ECO:0000313" key="4">
    <source>
        <dbReference type="EMBL" id="MDN5215181.1"/>
    </source>
</evidence>
<sequence length="245" mass="28513">MKQALNGDITQGYKDSRKLPFRKHVEEYSLFQIAGDITDLSVLDLGCGEGYYTRRIKQFMAAETMGVDISSRMIRQAESAERKNPIGCTYMIHDVATLPFLKPFDLVVAMYLLNYARTPKELLDFCKAAHQQLEPNGRFIGFNDNITSDISVYETYHQYGFSKQSTPERKEGDPIRYTFYNLDNTVFQCDNYYLHPETYKTAFEEAGFVDFQWISPILEPSQQNNRYWDHFMSYPPIIAFTARKV</sequence>
<dbReference type="PANTHER" id="PTHR43861">
    <property type="entry name" value="TRANS-ACONITATE 2-METHYLTRANSFERASE-RELATED"/>
    <property type="match status" value="1"/>
</dbReference>
<keyword evidence="2 4" id="KW-0808">Transferase</keyword>
<evidence type="ECO:0000256" key="2">
    <source>
        <dbReference type="ARBA" id="ARBA00022679"/>
    </source>
</evidence>
<feature type="domain" description="Methyltransferase" evidence="3">
    <location>
        <begin position="42"/>
        <end position="137"/>
    </location>
</feature>
<dbReference type="EMBL" id="JAUJEB010000006">
    <property type="protein sequence ID" value="MDN5215181.1"/>
    <property type="molecule type" value="Genomic_DNA"/>
</dbReference>
<dbReference type="GO" id="GO:0008168">
    <property type="term" value="F:methyltransferase activity"/>
    <property type="evidence" value="ECO:0007669"/>
    <property type="project" value="UniProtKB-KW"/>
</dbReference>
<keyword evidence="1 4" id="KW-0489">Methyltransferase</keyword>
<evidence type="ECO:0000259" key="3">
    <source>
        <dbReference type="Pfam" id="PF13649"/>
    </source>
</evidence>
<dbReference type="Proteomes" id="UP001172083">
    <property type="component" value="Unassembled WGS sequence"/>
</dbReference>
<dbReference type="EC" id="2.1.-.-" evidence="4"/>
<dbReference type="RefSeq" id="WP_346760520.1">
    <property type="nucleotide sequence ID" value="NZ_JAUJEB010000006.1"/>
</dbReference>
<dbReference type="InterPro" id="IPR041698">
    <property type="entry name" value="Methyltransf_25"/>
</dbReference>
<dbReference type="Pfam" id="PF13649">
    <property type="entry name" value="Methyltransf_25"/>
    <property type="match status" value="1"/>
</dbReference>
<dbReference type="SUPFAM" id="SSF53335">
    <property type="entry name" value="S-adenosyl-L-methionine-dependent methyltransferases"/>
    <property type="match status" value="1"/>
</dbReference>
<dbReference type="CDD" id="cd02440">
    <property type="entry name" value="AdoMet_MTases"/>
    <property type="match status" value="1"/>
</dbReference>
<evidence type="ECO:0000313" key="5">
    <source>
        <dbReference type="Proteomes" id="UP001172083"/>
    </source>
</evidence>
<name>A0ABT8LFP9_9BACT</name>
<dbReference type="PANTHER" id="PTHR43861:SF1">
    <property type="entry name" value="TRANS-ACONITATE 2-METHYLTRANSFERASE"/>
    <property type="match status" value="1"/>
</dbReference>
<dbReference type="InterPro" id="IPR029063">
    <property type="entry name" value="SAM-dependent_MTases_sf"/>
</dbReference>
<protein>
    <submittedName>
        <fullName evidence="4">Class I SAM-dependent methyltransferase</fullName>
        <ecNumber evidence="4">2.1.-.-</ecNumber>
    </submittedName>
</protein>
<gene>
    <name evidence="4" type="ORF">QQ020_24085</name>
</gene>
<evidence type="ECO:0000256" key="1">
    <source>
        <dbReference type="ARBA" id="ARBA00022603"/>
    </source>
</evidence>
<dbReference type="GO" id="GO:0032259">
    <property type="term" value="P:methylation"/>
    <property type="evidence" value="ECO:0007669"/>
    <property type="project" value="UniProtKB-KW"/>
</dbReference>
<reference evidence="4" key="1">
    <citation type="submission" date="2023-06" db="EMBL/GenBank/DDBJ databases">
        <title>Genomic of Agaribacillus aureum.</title>
        <authorList>
            <person name="Wang G."/>
        </authorList>
    </citation>
    <scope>NUCLEOTIDE SEQUENCE</scope>
    <source>
        <strain evidence="4">BMA12</strain>
    </source>
</reference>
<organism evidence="4 5">
    <name type="scientific">Agaribacillus aureus</name>
    <dbReference type="NCBI Taxonomy" id="3051825"/>
    <lineage>
        <taxon>Bacteria</taxon>
        <taxon>Pseudomonadati</taxon>
        <taxon>Bacteroidota</taxon>
        <taxon>Cytophagia</taxon>
        <taxon>Cytophagales</taxon>
        <taxon>Splendidivirgaceae</taxon>
        <taxon>Agaribacillus</taxon>
    </lineage>
</organism>
<comment type="caution">
    <text evidence="4">The sequence shown here is derived from an EMBL/GenBank/DDBJ whole genome shotgun (WGS) entry which is preliminary data.</text>
</comment>
<proteinExistence type="predicted"/>